<gene>
    <name evidence="2" type="ORF">EYF80_050651</name>
</gene>
<dbReference type="Proteomes" id="UP000314294">
    <property type="component" value="Unassembled WGS sequence"/>
</dbReference>
<reference evidence="2 3" key="1">
    <citation type="submission" date="2019-03" db="EMBL/GenBank/DDBJ databases">
        <title>First draft genome of Liparis tanakae, snailfish: a comprehensive survey of snailfish specific genes.</title>
        <authorList>
            <person name="Kim W."/>
            <person name="Song I."/>
            <person name="Jeong J.-H."/>
            <person name="Kim D."/>
            <person name="Kim S."/>
            <person name="Ryu S."/>
            <person name="Song J.Y."/>
            <person name="Lee S.K."/>
        </authorList>
    </citation>
    <scope>NUCLEOTIDE SEQUENCE [LARGE SCALE GENOMIC DNA]</scope>
    <source>
        <tissue evidence="2">Muscle</tissue>
    </source>
</reference>
<keyword evidence="3" id="KW-1185">Reference proteome</keyword>
<proteinExistence type="predicted"/>
<feature type="region of interest" description="Disordered" evidence="1">
    <location>
        <begin position="1"/>
        <end position="83"/>
    </location>
</feature>
<organism evidence="2 3">
    <name type="scientific">Liparis tanakae</name>
    <name type="common">Tanaka's snailfish</name>
    <dbReference type="NCBI Taxonomy" id="230148"/>
    <lineage>
        <taxon>Eukaryota</taxon>
        <taxon>Metazoa</taxon>
        <taxon>Chordata</taxon>
        <taxon>Craniata</taxon>
        <taxon>Vertebrata</taxon>
        <taxon>Euteleostomi</taxon>
        <taxon>Actinopterygii</taxon>
        <taxon>Neopterygii</taxon>
        <taxon>Teleostei</taxon>
        <taxon>Neoteleostei</taxon>
        <taxon>Acanthomorphata</taxon>
        <taxon>Eupercaria</taxon>
        <taxon>Perciformes</taxon>
        <taxon>Cottioidei</taxon>
        <taxon>Cottales</taxon>
        <taxon>Liparidae</taxon>
        <taxon>Liparis</taxon>
    </lineage>
</organism>
<accession>A0A4Z2FDD7</accession>
<dbReference type="EMBL" id="SRLO01001302">
    <property type="protein sequence ID" value="TNN39178.1"/>
    <property type="molecule type" value="Genomic_DNA"/>
</dbReference>
<sequence>MDEGEGRGKKKKECGTETIEQSALSGPPGSGPEPHEGHDAFVRGNAPISCRLEDPGSRRPLSRLTVDVTPPGQMDEQSAANQM</sequence>
<name>A0A4Z2FDD7_9TELE</name>
<comment type="caution">
    <text evidence="2">The sequence shown here is derived from an EMBL/GenBank/DDBJ whole genome shotgun (WGS) entry which is preliminary data.</text>
</comment>
<protein>
    <submittedName>
        <fullName evidence="2">Uncharacterized protein</fullName>
    </submittedName>
</protein>
<evidence type="ECO:0000313" key="3">
    <source>
        <dbReference type="Proteomes" id="UP000314294"/>
    </source>
</evidence>
<evidence type="ECO:0000313" key="2">
    <source>
        <dbReference type="EMBL" id="TNN39178.1"/>
    </source>
</evidence>
<dbReference type="AlphaFoldDB" id="A0A4Z2FDD7"/>
<evidence type="ECO:0000256" key="1">
    <source>
        <dbReference type="SAM" id="MobiDB-lite"/>
    </source>
</evidence>